<accession>A0ACA9P4T8</accession>
<gene>
    <name evidence="1" type="ORF">ACOLOM_LOCUS9858</name>
</gene>
<organism evidence="1 2">
    <name type="scientific">Acaulospora colombiana</name>
    <dbReference type="NCBI Taxonomy" id="27376"/>
    <lineage>
        <taxon>Eukaryota</taxon>
        <taxon>Fungi</taxon>
        <taxon>Fungi incertae sedis</taxon>
        <taxon>Mucoromycota</taxon>
        <taxon>Glomeromycotina</taxon>
        <taxon>Glomeromycetes</taxon>
        <taxon>Diversisporales</taxon>
        <taxon>Acaulosporaceae</taxon>
        <taxon>Acaulospora</taxon>
    </lineage>
</organism>
<protein>
    <submittedName>
        <fullName evidence="1">14127_t:CDS:1</fullName>
    </submittedName>
</protein>
<dbReference type="EMBL" id="CAJVPT010029688">
    <property type="protein sequence ID" value="CAG8691720.1"/>
    <property type="molecule type" value="Genomic_DNA"/>
</dbReference>
<comment type="caution">
    <text evidence="1">The sequence shown here is derived from an EMBL/GenBank/DDBJ whole genome shotgun (WGS) entry which is preliminary data.</text>
</comment>
<sequence length="81" mass="9146">MVAFWTRPCLQETMERGFQEKKESGKKEGQDARREDDKGSTAEFGLVSQMSGPETTRISDWVGRPGPSHLLKRSPPILLEL</sequence>
<reference evidence="1" key="1">
    <citation type="submission" date="2021-06" db="EMBL/GenBank/DDBJ databases">
        <authorList>
            <person name="Kallberg Y."/>
            <person name="Tangrot J."/>
            <person name="Rosling A."/>
        </authorList>
    </citation>
    <scope>NUCLEOTIDE SEQUENCE</scope>
    <source>
        <strain evidence="1">CL356</strain>
    </source>
</reference>
<keyword evidence="2" id="KW-1185">Reference proteome</keyword>
<evidence type="ECO:0000313" key="2">
    <source>
        <dbReference type="Proteomes" id="UP000789525"/>
    </source>
</evidence>
<name>A0ACA9P4T8_9GLOM</name>
<evidence type="ECO:0000313" key="1">
    <source>
        <dbReference type="EMBL" id="CAG8691720.1"/>
    </source>
</evidence>
<feature type="non-terminal residue" evidence="1">
    <location>
        <position position="81"/>
    </location>
</feature>
<dbReference type="Proteomes" id="UP000789525">
    <property type="component" value="Unassembled WGS sequence"/>
</dbReference>
<proteinExistence type="predicted"/>